<dbReference type="AlphaFoldDB" id="A0A1B3ZBK4"/>
<dbReference type="Gene3D" id="1.20.120.20">
    <property type="entry name" value="Apolipoprotein"/>
    <property type="match status" value="1"/>
</dbReference>
<reference evidence="2 3" key="1">
    <citation type="submission" date="2016-01" db="EMBL/GenBank/DDBJ databases">
        <title>Complete genome and mega plasmid sequence of Sphingomonas panacis DCY99 elicits systemic resistance in rice to Xanthomonas oryzae.</title>
        <authorList>
            <person name="Kim Y.J."/>
            <person name="Yang D.C."/>
            <person name="Sing P."/>
        </authorList>
    </citation>
    <scope>NUCLEOTIDE SEQUENCE [LARGE SCALE GENOMIC DNA]</scope>
    <source>
        <strain evidence="2 3">DCY99</strain>
    </source>
</reference>
<evidence type="ECO:0000256" key="1">
    <source>
        <dbReference type="SAM" id="MobiDB-lite"/>
    </source>
</evidence>
<feature type="compositionally biased region" description="Polar residues" evidence="1">
    <location>
        <begin position="22"/>
        <end position="31"/>
    </location>
</feature>
<gene>
    <name evidence="2" type="ORF">AWL63_13270</name>
</gene>
<accession>A0A1B3ZBK4</accession>
<name>A0A1B3ZBK4_9SPHN</name>
<evidence type="ECO:0000313" key="3">
    <source>
        <dbReference type="Proteomes" id="UP000094256"/>
    </source>
</evidence>
<evidence type="ECO:0000313" key="2">
    <source>
        <dbReference type="EMBL" id="AOH84789.1"/>
    </source>
</evidence>
<dbReference type="KEGG" id="span:AWL63_13270"/>
<proteinExistence type="predicted"/>
<evidence type="ECO:0008006" key="4">
    <source>
        <dbReference type="Google" id="ProtNLM"/>
    </source>
</evidence>
<dbReference type="RefSeq" id="WP_069205341.1">
    <property type="nucleotide sequence ID" value="NZ_CP014168.1"/>
</dbReference>
<dbReference type="Proteomes" id="UP000094256">
    <property type="component" value="Chromosome"/>
</dbReference>
<dbReference type="STRING" id="1560345.AWL63_13270"/>
<keyword evidence="3" id="KW-1185">Reference proteome</keyword>
<protein>
    <recommendedName>
        <fullName evidence="4">Nutrient deprivation-induced protein</fullName>
    </recommendedName>
</protein>
<sequence length="164" mass="17007">MADETVNEPTPGVLNDAPIDTPESTEPSAKTSAEAEAPNVTQTLKDGAAKLAKEATDRARTFAEDGKARAGGALDELTKMISDAADTVDEKVGPQYGQYARTAAETIGNFSEQLKAKDLEDLIEDARGFVQKSPAIAIGTAAAIGFVVARLVASGLTPDTVDQA</sequence>
<organism evidence="2 3">
    <name type="scientific">Sphingomonas panacis</name>
    <dbReference type="NCBI Taxonomy" id="1560345"/>
    <lineage>
        <taxon>Bacteria</taxon>
        <taxon>Pseudomonadati</taxon>
        <taxon>Pseudomonadota</taxon>
        <taxon>Alphaproteobacteria</taxon>
        <taxon>Sphingomonadales</taxon>
        <taxon>Sphingomonadaceae</taxon>
        <taxon>Sphingomonas</taxon>
    </lineage>
</organism>
<dbReference type="EMBL" id="CP014168">
    <property type="protein sequence ID" value="AOH84789.1"/>
    <property type="molecule type" value="Genomic_DNA"/>
</dbReference>
<feature type="region of interest" description="Disordered" evidence="1">
    <location>
        <begin position="1"/>
        <end position="42"/>
    </location>
</feature>